<feature type="binding site" evidence="1">
    <location>
        <position position="294"/>
    </location>
    <ligand>
        <name>2-oxoglutarate</name>
        <dbReference type="ChEBI" id="CHEBI:16810"/>
    </ligand>
</feature>
<dbReference type="OrthoDB" id="545910at2759"/>
<dbReference type="PROSITE" id="PS51471">
    <property type="entry name" value="FE2OG_OXY"/>
    <property type="match status" value="1"/>
</dbReference>
<sequence length="332" mass="37328">MSKKRALESFFTPASQKKARSDRAPSDSTALTPVCQHTTDHPTSTHSTYPHPVPHLPPHIQAALSEIPASEGRQINDQPDLDLLYFQPFIPSGIENELFRFLRKELFFYRVKYKIKRGGFETDISTPRYTTVFGVDQTSKFEPSASTLVDTKSSKPVPPDRYDCTPRPLPQCLDALRCITEVFTNSEYNFCLVNYYASGSDSISYHSDDERFLGAMPSIASFSLGAKRDFCMKHKPVPPGNDAKDNISDKPLKLPLGSGDMVLMRGTTQANWLHSIPKRSGKGTQEGRINITFRKALVKGGTENYYRYNVGDGGVWRWDEGTKEMKERKNGS</sequence>
<proteinExistence type="predicted"/>
<dbReference type="GO" id="GO:0051747">
    <property type="term" value="F:cytosine C-5 DNA demethylase activity"/>
    <property type="evidence" value="ECO:0007669"/>
    <property type="project" value="TreeGrafter"/>
</dbReference>
<feature type="binding site" evidence="1">
    <location>
        <position position="206"/>
    </location>
    <ligand>
        <name>2-oxoglutarate</name>
        <dbReference type="ChEBI" id="CHEBI:16810"/>
    </ligand>
</feature>
<dbReference type="Proteomes" id="UP000664521">
    <property type="component" value="Unassembled WGS sequence"/>
</dbReference>
<feature type="binding site" evidence="1">
    <location>
        <position position="288"/>
    </location>
    <ligand>
        <name>2-oxoglutarate</name>
        <dbReference type="ChEBI" id="CHEBI:16810"/>
    </ligand>
</feature>
<dbReference type="PANTHER" id="PTHR31573">
    <property type="entry name" value="ALPHA-KETOGLUTARATE-DEPENDENT DIOXYGENASE ALKB HOMOLOG 2"/>
    <property type="match status" value="1"/>
</dbReference>
<name>A0A8H3HZ68_9LECA</name>
<keyword evidence="5" id="KW-1185">Reference proteome</keyword>
<dbReference type="InterPro" id="IPR032852">
    <property type="entry name" value="ALKBH2"/>
</dbReference>
<reference evidence="4" key="1">
    <citation type="submission" date="2021-03" db="EMBL/GenBank/DDBJ databases">
        <authorList>
            <person name="Tagirdzhanova G."/>
        </authorList>
    </citation>
    <scope>NUCLEOTIDE SEQUENCE</scope>
</reference>
<feature type="compositionally biased region" description="Low complexity" evidence="2">
    <location>
        <begin position="41"/>
        <end position="50"/>
    </location>
</feature>
<dbReference type="GO" id="GO:0008198">
    <property type="term" value="F:ferrous iron binding"/>
    <property type="evidence" value="ECO:0007669"/>
    <property type="project" value="TreeGrafter"/>
</dbReference>
<comment type="caution">
    <text evidence="4">The sequence shown here is derived from an EMBL/GenBank/DDBJ whole genome shotgun (WGS) entry which is preliminary data.</text>
</comment>
<evidence type="ECO:0000256" key="1">
    <source>
        <dbReference type="PIRSR" id="PIRSR632852-1"/>
    </source>
</evidence>
<dbReference type="InterPro" id="IPR037151">
    <property type="entry name" value="AlkB-like_sf"/>
</dbReference>
<evidence type="ECO:0000259" key="3">
    <source>
        <dbReference type="PROSITE" id="PS51471"/>
    </source>
</evidence>
<evidence type="ECO:0000313" key="5">
    <source>
        <dbReference type="Proteomes" id="UP000664521"/>
    </source>
</evidence>
<feature type="binding site" evidence="1">
    <location>
        <position position="292"/>
    </location>
    <ligand>
        <name>2-oxoglutarate</name>
        <dbReference type="ChEBI" id="CHEBI:16810"/>
    </ligand>
</feature>
<dbReference type="GO" id="GO:0006307">
    <property type="term" value="P:DNA alkylation repair"/>
    <property type="evidence" value="ECO:0007669"/>
    <property type="project" value="TreeGrafter"/>
</dbReference>
<dbReference type="Gene3D" id="2.60.120.590">
    <property type="entry name" value="Alpha-ketoglutarate-dependent dioxygenase AlkB-like"/>
    <property type="match status" value="1"/>
</dbReference>
<evidence type="ECO:0000256" key="2">
    <source>
        <dbReference type="SAM" id="MobiDB-lite"/>
    </source>
</evidence>
<feature type="binding site" evidence="1">
    <location>
        <position position="194"/>
    </location>
    <ligand>
        <name>2-oxoglutarate</name>
        <dbReference type="ChEBI" id="CHEBI:16810"/>
    </ligand>
</feature>
<accession>A0A8H3HZ68</accession>
<protein>
    <recommendedName>
        <fullName evidence="3">Fe2OG dioxygenase domain-containing protein</fullName>
    </recommendedName>
</protein>
<evidence type="ECO:0000313" key="4">
    <source>
        <dbReference type="EMBL" id="CAF9908587.1"/>
    </source>
</evidence>
<gene>
    <name evidence="4" type="ORF">HETSPECPRED_008122</name>
</gene>
<dbReference type="SUPFAM" id="SSF51197">
    <property type="entry name" value="Clavaminate synthase-like"/>
    <property type="match status" value="1"/>
</dbReference>
<feature type="region of interest" description="Disordered" evidence="2">
    <location>
        <begin position="1"/>
        <end position="51"/>
    </location>
</feature>
<feature type="domain" description="Fe2OG dioxygenase" evidence="3">
    <location>
        <begin position="187"/>
        <end position="297"/>
    </location>
</feature>
<feature type="binding site" evidence="1">
    <location>
        <position position="274"/>
    </location>
    <ligand>
        <name>2-oxoglutarate</name>
        <dbReference type="ChEBI" id="CHEBI:16810"/>
    </ligand>
</feature>
<organism evidence="4 5">
    <name type="scientific">Heterodermia speciosa</name>
    <dbReference type="NCBI Taxonomy" id="116794"/>
    <lineage>
        <taxon>Eukaryota</taxon>
        <taxon>Fungi</taxon>
        <taxon>Dikarya</taxon>
        <taxon>Ascomycota</taxon>
        <taxon>Pezizomycotina</taxon>
        <taxon>Lecanoromycetes</taxon>
        <taxon>OSLEUM clade</taxon>
        <taxon>Lecanoromycetidae</taxon>
        <taxon>Caliciales</taxon>
        <taxon>Physciaceae</taxon>
        <taxon>Heterodermia</taxon>
    </lineage>
</organism>
<dbReference type="AlphaFoldDB" id="A0A8H3HZ68"/>
<dbReference type="InterPro" id="IPR005123">
    <property type="entry name" value="Oxoglu/Fe-dep_dioxygenase_dom"/>
</dbReference>
<dbReference type="GO" id="GO:0035516">
    <property type="term" value="F:broad specificity oxidative DNA demethylase activity"/>
    <property type="evidence" value="ECO:0007669"/>
    <property type="project" value="TreeGrafter"/>
</dbReference>
<feature type="binding site" evidence="1">
    <location>
        <position position="196"/>
    </location>
    <ligand>
        <name>2-oxoglutarate</name>
        <dbReference type="ChEBI" id="CHEBI:16810"/>
    </ligand>
</feature>
<dbReference type="PANTHER" id="PTHR31573:SF1">
    <property type="entry name" value="DNA OXIDATIVE DEMETHYLASE ALKBH2"/>
    <property type="match status" value="1"/>
</dbReference>
<feature type="binding site" evidence="1">
    <location>
        <position position="209"/>
    </location>
    <ligand>
        <name>substrate</name>
    </ligand>
</feature>
<dbReference type="InterPro" id="IPR027450">
    <property type="entry name" value="AlkB-like"/>
</dbReference>
<dbReference type="Pfam" id="PF13532">
    <property type="entry name" value="2OG-FeII_Oxy_2"/>
    <property type="match status" value="1"/>
</dbReference>
<dbReference type="EMBL" id="CAJPDS010000006">
    <property type="protein sequence ID" value="CAF9908587.1"/>
    <property type="molecule type" value="Genomic_DNA"/>
</dbReference>